<name>A0AAN7DF87_9FUNG</name>
<dbReference type="EMBL" id="JASEJX010000014">
    <property type="protein sequence ID" value="KAK4515754.1"/>
    <property type="molecule type" value="Genomic_DNA"/>
</dbReference>
<proteinExistence type="predicted"/>
<keyword evidence="2" id="KW-0560">Oxidoreductase</keyword>
<comment type="caution">
    <text evidence="2">The sequence shown here is derived from an EMBL/GenBank/DDBJ whole genome shotgun (WGS) entry which is preliminary data.</text>
</comment>
<dbReference type="AlphaFoldDB" id="A0AAN7DF87"/>
<dbReference type="GO" id="GO:0000249">
    <property type="term" value="F:C-22 sterol desaturase (NADPH) activity"/>
    <property type="evidence" value="ECO:0007669"/>
    <property type="project" value="UniProtKB-EC"/>
</dbReference>
<gene>
    <name evidence="2" type="primary">ERG5_2</name>
    <name evidence="2" type="ORF">ATC70_010707</name>
</gene>
<organism evidence="2 3">
    <name type="scientific">Mucor velutinosus</name>
    <dbReference type="NCBI Taxonomy" id="708070"/>
    <lineage>
        <taxon>Eukaryota</taxon>
        <taxon>Fungi</taxon>
        <taxon>Fungi incertae sedis</taxon>
        <taxon>Mucoromycota</taxon>
        <taxon>Mucoromycotina</taxon>
        <taxon>Mucoromycetes</taxon>
        <taxon>Mucorales</taxon>
        <taxon>Mucorineae</taxon>
        <taxon>Mucoraceae</taxon>
        <taxon>Mucor</taxon>
    </lineage>
</organism>
<dbReference type="Pfam" id="PF02466">
    <property type="entry name" value="Tim17"/>
    <property type="match status" value="1"/>
</dbReference>
<reference evidence="2 3" key="1">
    <citation type="submission" date="2022-11" db="EMBL/GenBank/DDBJ databases">
        <title>Mucor velutinosus strain NIH1002 WGS.</title>
        <authorList>
            <person name="Subramanian P."/>
            <person name="Mullikin J.C."/>
            <person name="Segre J.A."/>
            <person name="Zelazny A.M."/>
        </authorList>
    </citation>
    <scope>NUCLEOTIDE SEQUENCE [LARGE SCALE GENOMIC DNA]</scope>
    <source>
        <strain evidence="2 3">NIH1002</strain>
    </source>
</reference>
<protein>
    <submittedName>
        <fullName evidence="2">RNA polymerase C-22 sterol desaturase</fullName>
        <ecNumber evidence="2">1.14.19.41</ecNumber>
    </submittedName>
</protein>
<evidence type="ECO:0000313" key="3">
    <source>
        <dbReference type="Proteomes" id="UP001304243"/>
    </source>
</evidence>
<feature type="region of interest" description="Disordered" evidence="1">
    <location>
        <begin position="1"/>
        <end position="24"/>
    </location>
</feature>
<evidence type="ECO:0000256" key="1">
    <source>
        <dbReference type="SAM" id="MobiDB-lite"/>
    </source>
</evidence>
<evidence type="ECO:0000313" key="2">
    <source>
        <dbReference type="EMBL" id="KAK4515754.1"/>
    </source>
</evidence>
<dbReference type="PANTHER" id="PTHR37852:SF1">
    <property type="entry name" value="HIG1 DOMAIN-CONTAINING PROTEIN"/>
    <property type="match status" value="1"/>
</dbReference>
<dbReference type="PANTHER" id="PTHR37852">
    <property type="entry name" value="YALI0B21208P"/>
    <property type="match status" value="1"/>
</dbReference>
<sequence>MSQNTHIAAPPTPQADIALPSTSTPTVVHPLSGSLEEYTFSNVPQGDMTNYDQTEHYEEPALLRAGLATKPRLVLMTSIGSFWGFSIGAYLGGRQSGLQYLAENAHKLPTTVQGWYFYHKTKNYRMMLGGVKRGVRFAGKTGGLCLLYGSLEAALDDMRGEADVMNSVAAGVTTGTVFSALTRLTRGSFRYSVVFGAIFGLAAGGLSDLHRFASGNPPSYGLYLASLVKGKKEIDSRVE</sequence>
<dbReference type="GeneID" id="89954393"/>
<keyword evidence="3" id="KW-1185">Reference proteome</keyword>
<dbReference type="Proteomes" id="UP001304243">
    <property type="component" value="Unassembled WGS sequence"/>
</dbReference>
<accession>A0AAN7DF87</accession>
<dbReference type="RefSeq" id="XP_064682420.1">
    <property type="nucleotide sequence ID" value="XM_064829918.1"/>
</dbReference>
<dbReference type="EC" id="1.14.19.41" evidence="2"/>